<feature type="domain" description="CdaR GGDEF-like" evidence="4">
    <location>
        <begin position="321"/>
        <end position="438"/>
    </location>
</feature>
<feature type="domain" description="Purine catabolism PurC-like" evidence="2">
    <location>
        <begin position="45"/>
        <end position="160"/>
    </location>
</feature>
<dbReference type="AlphaFoldDB" id="A0A5C4VRJ6"/>
<dbReference type="Proteomes" id="UP000313231">
    <property type="component" value="Unassembled WGS sequence"/>
</dbReference>
<reference evidence="5 6" key="1">
    <citation type="journal article" date="2016" name="Int. J. Syst. Evol. Microbiol.">
        <title>Nocardioides albidus sp. nov., an actinobacterium isolated from garden soil.</title>
        <authorList>
            <person name="Singh H."/>
            <person name="Du J."/>
            <person name="Trinh H."/>
            <person name="Won K."/>
            <person name="Yang J.E."/>
            <person name="Yin C."/>
            <person name="Kook M."/>
            <person name="Yi T.H."/>
        </authorList>
    </citation>
    <scope>NUCLEOTIDE SEQUENCE [LARGE SCALE GENOMIC DNA]</scope>
    <source>
        <strain evidence="5 6">CCTCC AB 2015297</strain>
    </source>
</reference>
<dbReference type="InterPro" id="IPR042070">
    <property type="entry name" value="PucR_C-HTH_sf"/>
</dbReference>
<sequence length="550" mass="57375">MRKLFSDDRNRTFATAITSTPAPPAADPAGAVPSSKRRWAVLLAELLATPGLGLRVLHAPPGSLERPVGRPITIDLLEPGRYLTGGELLLSGLVWRRTPADSETFVASIASRGAGALLAGAALLGRVPDDLVEACRRHDLALVEVPGDVPFADVTELVTAAGVVGSGARLSASLVRQRQLLSAVASGRSLDELAARVSAETGHVCRVLTATGRHVVPGPESLPADVVDAVTARFLAAGPVPAALTVGEAAYSLFTVGSGLVDRLTGWVLVAEGDHRDWPQDDLDAVHEFAAIAALDRSRREEGLRVLRPLAAEIVARIEHGAAPAEIATRLRQAGLDPERPLVLAVAELAGSGSAELTAAVLEDAALGVGPSLAAAARDGLLVAVLPGVPGVTEQLRTALTRLMPGLHRTSLSVGLSGETGVEALAGALEEARFAHRVARSGGGPVALVGADEVTSHVLLLATVPDDVRRTYAQRVLGQVLDSDARTGGELIATLTAFLDCSGSWTRTAETLHLHVNTVRYRIGRVEELTGRDLARLEDRVDVFLALKSL</sequence>
<dbReference type="Pfam" id="PF17853">
    <property type="entry name" value="GGDEF_2"/>
    <property type="match status" value="1"/>
</dbReference>
<dbReference type="PANTHER" id="PTHR33744:SF17">
    <property type="entry name" value="CONSERVED PROTEIN"/>
    <property type="match status" value="1"/>
</dbReference>
<evidence type="ECO:0000313" key="5">
    <source>
        <dbReference type="EMBL" id="TNM38512.1"/>
    </source>
</evidence>
<dbReference type="Pfam" id="PF13556">
    <property type="entry name" value="HTH_30"/>
    <property type="match status" value="1"/>
</dbReference>
<dbReference type="PANTHER" id="PTHR33744">
    <property type="entry name" value="CARBOHYDRATE DIACID REGULATOR"/>
    <property type="match status" value="1"/>
</dbReference>
<dbReference type="InterPro" id="IPR051448">
    <property type="entry name" value="CdaR-like_regulators"/>
</dbReference>
<dbReference type="InterPro" id="IPR025736">
    <property type="entry name" value="PucR_C-HTH_dom"/>
</dbReference>
<dbReference type="Gene3D" id="1.10.10.2840">
    <property type="entry name" value="PucR C-terminal helix-turn-helix domain"/>
    <property type="match status" value="1"/>
</dbReference>
<evidence type="ECO:0000259" key="4">
    <source>
        <dbReference type="Pfam" id="PF17853"/>
    </source>
</evidence>
<evidence type="ECO:0000256" key="1">
    <source>
        <dbReference type="ARBA" id="ARBA00006754"/>
    </source>
</evidence>
<comment type="similarity">
    <text evidence="1">Belongs to the CdaR family.</text>
</comment>
<dbReference type="Pfam" id="PF07905">
    <property type="entry name" value="PucR"/>
    <property type="match status" value="1"/>
</dbReference>
<gene>
    <name evidence="5" type="ORF">FHP29_14815</name>
</gene>
<dbReference type="InterPro" id="IPR041522">
    <property type="entry name" value="CdaR_GGDEF"/>
</dbReference>
<organism evidence="5 6">
    <name type="scientific">Nocardioides albidus</name>
    <dbReference type="NCBI Taxonomy" id="1517589"/>
    <lineage>
        <taxon>Bacteria</taxon>
        <taxon>Bacillati</taxon>
        <taxon>Actinomycetota</taxon>
        <taxon>Actinomycetes</taxon>
        <taxon>Propionibacteriales</taxon>
        <taxon>Nocardioidaceae</taxon>
        <taxon>Nocardioides</taxon>
    </lineage>
</organism>
<name>A0A5C4VRJ6_9ACTN</name>
<comment type="caution">
    <text evidence="5">The sequence shown here is derived from an EMBL/GenBank/DDBJ whole genome shotgun (WGS) entry which is preliminary data.</text>
</comment>
<feature type="domain" description="PucR C-terminal helix-turn-helix" evidence="3">
    <location>
        <begin position="491"/>
        <end position="548"/>
    </location>
</feature>
<dbReference type="InterPro" id="IPR012914">
    <property type="entry name" value="PucR_dom"/>
</dbReference>
<dbReference type="EMBL" id="VDMP01000025">
    <property type="protein sequence ID" value="TNM38512.1"/>
    <property type="molecule type" value="Genomic_DNA"/>
</dbReference>
<keyword evidence="6" id="KW-1185">Reference proteome</keyword>
<accession>A0A5C4VRJ6</accession>
<evidence type="ECO:0000259" key="3">
    <source>
        <dbReference type="Pfam" id="PF13556"/>
    </source>
</evidence>
<evidence type="ECO:0000259" key="2">
    <source>
        <dbReference type="Pfam" id="PF07905"/>
    </source>
</evidence>
<protein>
    <submittedName>
        <fullName evidence="5">PucR family transcriptional regulator</fullName>
    </submittedName>
</protein>
<proteinExistence type="inferred from homology"/>
<evidence type="ECO:0000313" key="6">
    <source>
        <dbReference type="Proteomes" id="UP000313231"/>
    </source>
</evidence>